<comment type="caution">
    <text evidence="6">The sequence shown here is derived from an EMBL/GenBank/DDBJ whole genome shotgun (WGS) entry which is preliminary data.</text>
</comment>
<keyword evidence="7" id="KW-1185">Reference proteome</keyword>
<keyword evidence="4" id="KW-0788">Thiol protease</keyword>
<keyword evidence="2" id="KW-0645">Protease</keyword>
<gene>
    <name evidence="6" type="ORF">EV195_10694</name>
</gene>
<dbReference type="Pfam" id="PF00877">
    <property type="entry name" value="NLPC_P60"/>
    <property type="match status" value="1"/>
</dbReference>
<name>A0A4R2NRE6_9FLAO</name>
<evidence type="ECO:0000313" key="6">
    <source>
        <dbReference type="EMBL" id="TCP24292.1"/>
    </source>
</evidence>
<dbReference type="InterPro" id="IPR038765">
    <property type="entry name" value="Papain-like_cys_pep_sf"/>
</dbReference>
<comment type="similarity">
    <text evidence="1">Belongs to the peptidase C40 family.</text>
</comment>
<dbReference type="AlphaFoldDB" id="A0A4R2NRE6"/>
<proteinExistence type="inferred from homology"/>
<dbReference type="PANTHER" id="PTHR47053">
    <property type="entry name" value="MUREIN DD-ENDOPEPTIDASE MEPH-RELATED"/>
    <property type="match status" value="1"/>
</dbReference>
<dbReference type="InterPro" id="IPR041382">
    <property type="entry name" value="SH3_16"/>
</dbReference>
<protein>
    <submittedName>
        <fullName evidence="6">NlpC/P60 family protein</fullName>
    </submittedName>
</protein>
<reference evidence="6 7" key="1">
    <citation type="submission" date="2019-03" db="EMBL/GenBank/DDBJ databases">
        <title>Genomic Encyclopedia of Type Strains, Phase IV (KMG-IV): sequencing the most valuable type-strain genomes for metagenomic binning, comparative biology and taxonomic classification.</title>
        <authorList>
            <person name="Goeker M."/>
        </authorList>
    </citation>
    <scope>NUCLEOTIDE SEQUENCE [LARGE SCALE GENOMIC DNA]</scope>
    <source>
        <strain evidence="6 7">DSM 14836</strain>
    </source>
</reference>
<dbReference type="RefSeq" id="WP_132794971.1">
    <property type="nucleotide sequence ID" value="NZ_SLXM01000006.1"/>
</dbReference>
<organism evidence="6 7">
    <name type="scientific">Tenacibaculum skagerrakense</name>
    <dbReference type="NCBI Taxonomy" id="186571"/>
    <lineage>
        <taxon>Bacteria</taxon>
        <taxon>Pseudomonadati</taxon>
        <taxon>Bacteroidota</taxon>
        <taxon>Flavobacteriia</taxon>
        <taxon>Flavobacteriales</taxon>
        <taxon>Flavobacteriaceae</taxon>
        <taxon>Tenacibaculum</taxon>
    </lineage>
</organism>
<dbReference type="Proteomes" id="UP000294564">
    <property type="component" value="Unassembled WGS sequence"/>
</dbReference>
<evidence type="ECO:0000256" key="3">
    <source>
        <dbReference type="ARBA" id="ARBA00022801"/>
    </source>
</evidence>
<evidence type="ECO:0000256" key="4">
    <source>
        <dbReference type="ARBA" id="ARBA00022807"/>
    </source>
</evidence>
<dbReference type="GO" id="GO:0008234">
    <property type="term" value="F:cysteine-type peptidase activity"/>
    <property type="evidence" value="ECO:0007669"/>
    <property type="project" value="UniProtKB-KW"/>
</dbReference>
<keyword evidence="3" id="KW-0378">Hydrolase</keyword>
<sequence length="255" mass="28932">MFGICNLSIVPLRSEANDVSEMVSQVIFGEHFQILEKTKKWSKIKLAFDGYEGFIDNKQYEEISENLFNELENEEPIFSGDLIDFITGSENNLTTIPIGARLPFLKDSIFSINNTLYKYEGKIAGKKLTKNAIVETAYLFLNSPYLWGGKTPFGIDCSGFTQTVYKLCGYNLLRDAKQQASQGEVLSFIEECEPGDLAFFDNDEGVITHVGIIMNDYNIIHAHGKVRIDKLDHSGIYNTDTHQHSHRLRVIKKMI</sequence>
<dbReference type="GO" id="GO:0006508">
    <property type="term" value="P:proteolysis"/>
    <property type="evidence" value="ECO:0007669"/>
    <property type="project" value="UniProtKB-KW"/>
</dbReference>
<dbReference type="EMBL" id="SLXM01000006">
    <property type="protein sequence ID" value="TCP24292.1"/>
    <property type="molecule type" value="Genomic_DNA"/>
</dbReference>
<dbReference type="Gene3D" id="3.90.1720.10">
    <property type="entry name" value="endopeptidase domain like (from Nostoc punctiforme)"/>
    <property type="match status" value="1"/>
</dbReference>
<dbReference type="PROSITE" id="PS51935">
    <property type="entry name" value="NLPC_P60"/>
    <property type="match status" value="1"/>
</dbReference>
<dbReference type="OrthoDB" id="9813368at2"/>
<accession>A0A4R2NRE6</accession>
<evidence type="ECO:0000313" key="7">
    <source>
        <dbReference type="Proteomes" id="UP000294564"/>
    </source>
</evidence>
<evidence type="ECO:0000256" key="1">
    <source>
        <dbReference type="ARBA" id="ARBA00007074"/>
    </source>
</evidence>
<dbReference type="PANTHER" id="PTHR47053:SF1">
    <property type="entry name" value="MUREIN DD-ENDOPEPTIDASE MEPH-RELATED"/>
    <property type="match status" value="1"/>
</dbReference>
<dbReference type="Gene3D" id="2.30.30.40">
    <property type="entry name" value="SH3 Domains"/>
    <property type="match status" value="1"/>
</dbReference>
<feature type="domain" description="NlpC/P60" evidence="5">
    <location>
        <begin position="127"/>
        <end position="249"/>
    </location>
</feature>
<evidence type="ECO:0000256" key="2">
    <source>
        <dbReference type="ARBA" id="ARBA00022670"/>
    </source>
</evidence>
<dbReference type="Pfam" id="PF18348">
    <property type="entry name" value="SH3_16"/>
    <property type="match status" value="1"/>
</dbReference>
<dbReference type="SUPFAM" id="SSF54001">
    <property type="entry name" value="Cysteine proteinases"/>
    <property type="match status" value="1"/>
</dbReference>
<evidence type="ECO:0000259" key="5">
    <source>
        <dbReference type="PROSITE" id="PS51935"/>
    </source>
</evidence>
<dbReference type="InterPro" id="IPR051202">
    <property type="entry name" value="Peptidase_C40"/>
</dbReference>
<dbReference type="InterPro" id="IPR000064">
    <property type="entry name" value="NLP_P60_dom"/>
</dbReference>